<gene>
    <name evidence="1" type="ORF">NCTC12126_02362</name>
</gene>
<proteinExistence type="predicted"/>
<evidence type="ECO:0000313" key="2">
    <source>
        <dbReference type="Proteomes" id="UP000351155"/>
    </source>
</evidence>
<name>A0A484XQM3_9ENTR</name>
<dbReference type="Pfam" id="PF09950">
    <property type="entry name" value="Major_capside"/>
    <property type="match status" value="1"/>
</dbReference>
<organism evidence="1 2">
    <name type="scientific">Enterobacter cancerogenus</name>
    <dbReference type="NCBI Taxonomy" id="69218"/>
    <lineage>
        <taxon>Bacteria</taxon>
        <taxon>Pseudomonadati</taxon>
        <taxon>Pseudomonadota</taxon>
        <taxon>Gammaproteobacteria</taxon>
        <taxon>Enterobacterales</taxon>
        <taxon>Enterobacteriaceae</taxon>
        <taxon>Enterobacter</taxon>
        <taxon>Enterobacter cloacae complex</taxon>
    </lineage>
</organism>
<dbReference type="AlphaFoldDB" id="A0A484XQM3"/>
<dbReference type="EMBL" id="CAADIW010000021">
    <property type="protein sequence ID" value="VFS25922.1"/>
    <property type="molecule type" value="Genomic_DNA"/>
</dbReference>
<protein>
    <submittedName>
        <fullName evidence="1">Uncharacterized protein conserved in bacteria</fullName>
    </submittedName>
</protein>
<reference evidence="1 2" key="1">
    <citation type="submission" date="2019-03" db="EMBL/GenBank/DDBJ databases">
        <authorList>
            <consortium name="Pathogen Informatics"/>
        </authorList>
    </citation>
    <scope>NUCLEOTIDE SEQUENCE [LARGE SCALE GENOMIC DNA]</scope>
    <source>
        <strain evidence="1 2">NCTC12126</strain>
    </source>
</reference>
<dbReference type="Proteomes" id="UP000351155">
    <property type="component" value="Unassembled WGS sequence"/>
</dbReference>
<dbReference type="InterPro" id="IPR020049">
    <property type="entry name" value="Major_capsid-like"/>
</dbReference>
<evidence type="ECO:0000313" key="1">
    <source>
        <dbReference type="EMBL" id="VFS25922.1"/>
    </source>
</evidence>
<accession>A0A484XQM3</accession>
<dbReference type="PIRSF" id="PIRSF029202">
    <property type="entry name" value="UCP029202"/>
    <property type="match status" value="1"/>
</dbReference>
<sequence>MNKTEIAQTMQAYCAGTLRANGQEVNVDEQGLIFADDVIAVSKKIYEKKMPAPQALSLFPQEPDVTDADEWFEYRMYDAQGMAKIMAAYGTDMPMMTVKGEAFIAKMYTVGLGYGWTYKEMLQSAKKGIPLKQIEGTSCRKIHERTISNILWKGNAEYKIVGFSNHPNIPEVAVAGGWASADGDAIVDDVAAMISAVNGTSIFDVNKFQLPSKAWTIVQSKRLSGTSDTVLSFLKKSFPEVTFSKNPDLDADGICMAIDMNEENFSQATPVLFRQLAPQPNGIDISVPCISMTCGVIVRQPLAASKSTRVV</sequence>